<evidence type="ECO:0000259" key="1">
    <source>
        <dbReference type="Pfam" id="PF19837"/>
    </source>
</evidence>
<protein>
    <recommendedName>
        <fullName evidence="1">DUF6316 domain-containing protein</fullName>
    </recommendedName>
</protein>
<accession>A0A0F8XZK7</accession>
<name>A0A0F8XZK7_9ZZZZ</name>
<gene>
    <name evidence="2" type="ORF">LCGC14_2882880</name>
</gene>
<dbReference type="InterPro" id="IPR045630">
    <property type="entry name" value="DUF6316"/>
</dbReference>
<dbReference type="AlphaFoldDB" id="A0A0F8XZK7"/>
<proteinExistence type="predicted"/>
<reference evidence="2" key="1">
    <citation type="journal article" date="2015" name="Nature">
        <title>Complex archaea that bridge the gap between prokaryotes and eukaryotes.</title>
        <authorList>
            <person name="Spang A."/>
            <person name="Saw J.H."/>
            <person name="Jorgensen S.L."/>
            <person name="Zaremba-Niedzwiedzka K."/>
            <person name="Martijn J."/>
            <person name="Lind A.E."/>
            <person name="van Eijk R."/>
            <person name="Schleper C."/>
            <person name="Guy L."/>
            <person name="Ettema T.J."/>
        </authorList>
    </citation>
    <scope>NUCLEOTIDE SEQUENCE</scope>
</reference>
<feature type="domain" description="DUF6316" evidence="1">
    <location>
        <begin position="4"/>
        <end position="54"/>
    </location>
</feature>
<evidence type="ECO:0000313" key="2">
    <source>
        <dbReference type="EMBL" id="KKK74527.1"/>
    </source>
</evidence>
<sequence>MSVRQGEKECVHFRSERFECVNGKWFVEIREEQRPMGPFETKEQAQKAANAYAKDILAGRSPVSSLSNQYLFKAFSAR</sequence>
<comment type="caution">
    <text evidence="2">The sequence shown here is derived from an EMBL/GenBank/DDBJ whole genome shotgun (WGS) entry which is preliminary data.</text>
</comment>
<organism evidence="2">
    <name type="scientific">marine sediment metagenome</name>
    <dbReference type="NCBI Taxonomy" id="412755"/>
    <lineage>
        <taxon>unclassified sequences</taxon>
        <taxon>metagenomes</taxon>
        <taxon>ecological metagenomes</taxon>
    </lineage>
</organism>
<dbReference type="EMBL" id="LAZR01056278">
    <property type="protein sequence ID" value="KKK74527.1"/>
    <property type="molecule type" value="Genomic_DNA"/>
</dbReference>
<dbReference type="Pfam" id="PF19837">
    <property type="entry name" value="DUF6316"/>
    <property type="match status" value="1"/>
</dbReference>